<sequence>MVLNFLLVIRYIAKTLYGEDEEVAPQDNNSIEEPKFLGLHPVSNEKILLKMVHMDFTCNSVRTGKDTYPKEPLLPSHESSFKTAPYSITLEGHHPKVGQPVILKIAKAGFTVRHRHTMASLPKVF</sequence>
<accession>A0AAV6P6D1</accession>
<feature type="signal peptide" evidence="1">
    <location>
        <begin position="1"/>
        <end position="18"/>
    </location>
</feature>
<organism evidence="2 3">
    <name type="scientific">Cucurbita argyrosperma subsp. sororia</name>
    <dbReference type="NCBI Taxonomy" id="37648"/>
    <lineage>
        <taxon>Eukaryota</taxon>
        <taxon>Viridiplantae</taxon>
        <taxon>Streptophyta</taxon>
        <taxon>Embryophyta</taxon>
        <taxon>Tracheophyta</taxon>
        <taxon>Spermatophyta</taxon>
        <taxon>Magnoliopsida</taxon>
        <taxon>eudicotyledons</taxon>
        <taxon>Gunneridae</taxon>
        <taxon>Pentapetalae</taxon>
        <taxon>rosids</taxon>
        <taxon>fabids</taxon>
        <taxon>Cucurbitales</taxon>
        <taxon>Cucurbitaceae</taxon>
        <taxon>Cucurbiteae</taxon>
        <taxon>Cucurbita</taxon>
    </lineage>
</organism>
<dbReference type="AlphaFoldDB" id="A0AAV6P6D1"/>
<reference evidence="2 3" key="1">
    <citation type="journal article" date="2021" name="Hortic Res">
        <title>The domestication of Cucurbita argyrosperma as revealed by the genome of its wild relative.</title>
        <authorList>
            <person name="Barrera-Redondo J."/>
            <person name="Sanchez-de la Vega G."/>
            <person name="Aguirre-Liguori J.A."/>
            <person name="Castellanos-Morales G."/>
            <person name="Gutierrez-Guerrero Y.T."/>
            <person name="Aguirre-Dugua X."/>
            <person name="Aguirre-Planter E."/>
            <person name="Tenaillon M.I."/>
            <person name="Lira-Saade R."/>
            <person name="Eguiarte L.E."/>
        </authorList>
    </citation>
    <scope>NUCLEOTIDE SEQUENCE [LARGE SCALE GENOMIC DNA]</scope>
    <source>
        <strain evidence="2">JBR-2021</strain>
    </source>
</reference>
<proteinExistence type="predicted"/>
<keyword evidence="1" id="KW-0732">Signal</keyword>
<dbReference type="EMBL" id="JAGKQH010000001">
    <property type="protein sequence ID" value="KAG6608215.1"/>
    <property type="molecule type" value="Genomic_DNA"/>
</dbReference>
<evidence type="ECO:0000313" key="2">
    <source>
        <dbReference type="EMBL" id="KAG6608215.1"/>
    </source>
</evidence>
<feature type="non-terminal residue" evidence="2">
    <location>
        <position position="1"/>
    </location>
</feature>
<feature type="chain" id="PRO_5043608085" evidence="1">
    <location>
        <begin position="19"/>
        <end position="125"/>
    </location>
</feature>
<evidence type="ECO:0000313" key="3">
    <source>
        <dbReference type="Proteomes" id="UP000685013"/>
    </source>
</evidence>
<name>A0AAV6P6D1_9ROSI</name>
<dbReference type="Proteomes" id="UP000685013">
    <property type="component" value="Chromosome 1"/>
</dbReference>
<comment type="caution">
    <text evidence="2">The sequence shown here is derived from an EMBL/GenBank/DDBJ whole genome shotgun (WGS) entry which is preliminary data.</text>
</comment>
<gene>
    <name evidence="2" type="ORF">SDJN03_01557</name>
</gene>
<protein>
    <submittedName>
        <fullName evidence="2">Uncharacterized protein</fullName>
    </submittedName>
</protein>
<keyword evidence="3" id="KW-1185">Reference proteome</keyword>
<evidence type="ECO:0000256" key="1">
    <source>
        <dbReference type="SAM" id="SignalP"/>
    </source>
</evidence>